<evidence type="ECO:0000313" key="1">
    <source>
        <dbReference type="EMBL" id="KAH7916526.1"/>
    </source>
</evidence>
<sequence>MSSTDTTKNPLIFGETGVGKSSLVNLIIGEDLAHTSFGAASCTLVHSESYFVNSGSHHFQIYDTVGLEEPQLSANEFLTAAEKASKLVNSLKIAGGIHLLFCVAGRITATTQQNYRLFHEFFCGGEVPVVPVITQTENEVPISLLSIPNISFNYGHFYFSALGSLRPVTWNRLTQFAKLPLAFVFLGFRYPYTFVANNFTAYYRYLAPVLRKHSIQKNFDTRGCHEKGMIEPHGIQHPIPLIQVLSALLTPHWQALVVILPVLAHCIVHYPSSRMSSTDTTQNILIFGQSGAGKSSLVNLIAGKDLAETSSDAESCTLSSKAYSVDLGSHHFQIYDTVGLEEPKISTDEFLTAATKACDLVNSLKQAGDIHLLLFCFEAGRITTTTQQNYRLFQEFFCGEEVPVVLVITHTENEVPMERWWTKNENSFKKFGIKVIDHACVVATRGIKGMYEDQYQESQGKIHEVLQKHGMGKPFWMKAQTWITRVLGFLGRLIGVLPSYNTRKRVIRNLVSRCGISKEESEELASQAGFKQS</sequence>
<proteinExistence type="predicted"/>
<organism evidence="1 2">
    <name type="scientific">Hygrophoropsis aurantiaca</name>
    <dbReference type="NCBI Taxonomy" id="72124"/>
    <lineage>
        <taxon>Eukaryota</taxon>
        <taxon>Fungi</taxon>
        <taxon>Dikarya</taxon>
        <taxon>Basidiomycota</taxon>
        <taxon>Agaricomycotina</taxon>
        <taxon>Agaricomycetes</taxon>
        <taxon>Agaricomycetidae</taxon>
        <taxon>Boletales</taxon>
        <taxon>Coniophorineae</taxon>
        <taxon>Hygrophoropsidaceae</taxon>
        <taxon>Hygrophoropsis</taxon>
    </lineage>
</organism>
<evidence type="ECO:0000313" key="2">
    <source>
        <dbReference type="Proteomes" id="UP000790377"/>
    </source>
</evidence>
<dbReference type="EMBL" id="MU267590">
    <property type="protein sequence ID" value="KAH7916526.1"/>
    <property type="molecule type" value="Genomic_DNA"/>
</dbReference>
<name>A0ACB8AT01_9AGAM</name>
<comment type="caution">
    <text evidence="1">The sequence shown here is derived from an EMBL/GenBank/DDBJ whole genome shotgun (WGS) entry which is preliminary data.</text>
</comment>
<reference evidence="1" key="1">
    <citation type="journal article" date="2021" name="New Phytol.">
        <title>Evolutionary innovations through gain and loss of genes in the ectomycorrhizal Boletales.</title>
        <authorList>
            <person name="Wu G."/>
            <person name="Miyauchi S."/>
            <person name="Morin E."/>
            <person name="Kuo A."/>
            <person name="Drula E."/>
            <person name="Varga T."/>
            <person name="Kohler A."/>
            <person name="Feng B."/>
            <person name="Cao Y."/>
            <person name="Lipzen A."/>
            <person name="Daum C."/>
            <person name="Hundley H."/>
            <person name="Pangilinan J."/>
            <person name="Johnson J."/>
            <person name="Barry K."/>
            <person name="LaButti K."/>
            <person name="Ng V."/>
            <person name="Ahrendt S."/>
            <person name="Min B."/>
            <person name="Choi I.G."/>
            <person name="Park H."/>
            <person name="Plett J.M."/>
            <person name="Magnuson J."/>
            <person name="Spatafora J.W."/>
            <person name="Nagy L.G."/>
            <person name="Henrissat B."/>
            <person name="Grigoriev I.V."/>
            <person name="Yang Z.L."/>
            <person name="Xu J."/>
            <person name="Martin F.M."/>
        </authorList>
    </citation>
    <scope>NUCLEOTIDE SEQUENCE</scope>
    <source>
        <strain evidence="1">ATCC 28755</strain>
    </source>
</reference>
<dbReference type="Proteomes" id="UP000790377">
    <property type="component" value="Unassembled WGS sequence"/>
</dbReference>
<keyword evidence="2" id="KW-1185">Reference proteome</keyword>
<gene>
    <name evidence="1" type="ORF">BJ138DRAFT_1108625</name>
</gene>
<accession>A0ACB8AT01</accession>
<protein>
    <submittedName>
        <fullName evidence="1">Uncharacterized protein</fullName>
    </submittedName>
</protein>